<organism evidence="2 3">
    <name type="scientific">Delftia lacustris</name>
    <dbReference type="NCBI Taxonomy" id="558537"/>
    <lineage>
        <taxon>Bacteria</taxon>
        <taxon>Pseudomonadati</taxon>
        <taxon>Pseudomonadota</taxon>
        <taxon>Betaproteobacteria</taxon>
        <taxon>Burkholderiales</taxon>
        <taxon>Comamonadaceae</taxon>
        <taxon>Delftia</taxon>
    </lineage>
</organism>
<feature type="compositionally biased region" description="Low complexity" evidence="1">
    <location>
        <begin position="21"/>
        <end position="36"/>
    </location>
</feature>
<gene>
    <name evidence="2" type="ORF">I6G47_11175</name>
</gene>
<proteinExistence type="predicted"/>
<sequence>MATTLAGAFFSPQPTNEAPMDTQAKTTTSTTDQAPAARPHVNVTLETPIQRGAGVIDVVQLRKPLAGALRGINLAELLVLRAESVMLLLPRITTPTLTREEVAAIDPVDLVALSTEVINFLVPAQQLQTAKANQAMAMESLSV</sequence>
<dbReference type="Pfam" id="PF10109">
    <property type="entry name" value="Phage_TAC_7"/>
    <property type="match status" value="1"/>
</dbReference>
<dbReference type="Proteomes" id="UP000595064">
    <property type="component" value="Chromosome"/>
</dbReference>
<evidence type="ECO:0000256" key="1">
    <source>
        <dbReference type="SAM" id="MobiDB-lite"/>
    </source>
</evidence>
<evidence type="ECO:0000313" key="3">
    <source>
        <dbReference type="Proteomes" id="UP000595064"/>
    </source>
</evidence>
<dbReference type="KEGG" id="dla:I6G47_11175"/>
<dbReference type="AlphaFoldDB" id="A0A7T3DHK5"/>
<protein>
    <submittedName>
        <fullName evidence="2">Phage tail assembly protein</fullName>
    </submittedName>
</protein>
<name>A0A7T3DHK5_9BURK</name>
<keyword evidence="3" id="KW-1185">Reference proteome</keyword>
<dbReference type="InterPro" id="IPR019289">
    <property type="entry name" value="Phage_tail_E/E"/>
</dbReference>
<reference evidence="2 3" key="1">
    <citation type="submission" date="2020-12" db="EMBL/GenBank/DDBJ databases">
        <title>FDA dAtabase for Regulatory Grade micrObial Sequences (FDA-ARGOS): Supporting development and validation of Infectious Disease Dx tests.</title>
        <authorList>
            <person name="Sproer C."/>
            <person name="Gronow S."/>
            <person name="Severitt S."/>
            <person name="Schroder I."/>
            <person name="Tallon L."/>
            <person name="Sadzewicz L."/>
            <person name="Zhao X."/>
            <person name="Boylan J."/>
            <person name="Ott S."/>
            <person name="Bowen H."/>
            <person name="Vavikolanu K."/>
            <person name="Mehta A."/>
            <person name="Aluvathingal J."/>
            <person name="Nadendla S."/>
            <person name="Lowell S."/>
            <person name="Myers T."/>
            <person name="Yan Y."/>
            <person name="Sichtig H."/>
        </authorList>
    </citation>
    <scope>NUCLEOTIDE SEQUENCE [LARGE SCALE GENOMIC DNA]</scope>
    <source>
        <strain evidence="2 3">FDAARGOS_890</strain>
    </source>
</reference>
<evidence type="ECO:0000313" key="2">
    <source>
        <dbReference type="EMBL" id="QPS83580.1"/>
    </source>
</evidence>
<feature type="region of interest" description="Disordered" evidence="1">
    <location>
        <begin position="1"/>
        <end position="36"/>
    </location>
</feature>
<dbReference type="EMBL" id="CP065748">
    <property type="protein sequence ID" value="QPS83580.1"/>
    <property type="molecule type" value="Genomic_DNA"/>
</dbReference>
<accession>A0A7T3DHK5</accession>